<keyword evidence="1" id="KW-0472">Membrane</keyword>
<reference evidence="2 3" key="2">
    <citation type="journal article" date="2023" name="Plant Pathol.">
        <title>Dismantling and reorganizing Pseudomonas marginalis sensu#lato.</title>
        <authorList>
            <person name="Sawada H."/>
            <person name="Fujikawa T."/>
            <person name="Satou M."/>
        </authorList>
    </citation>
    <scope>NUCLEOTIDE SEQUENCE [LARGE SCALE GENOMIC DNA]</scope>
    <source>
        <strain evidence="2 3">MAFF 302030</strain>
    </source>
</reference>
<dbReference type="AlphaFoldDB" id="A0A9X1YVL8"/>
<protein>
    <submittedName>
        <fullName evidence="2">Uncharacterized protein</fullName>
    </submittedName>
</protein>
<dbReference type="RefSeq" id="WP_268265252.1">
    <property type="nucleotide sequence ID" value="NZ_JALQCW010000025.1"/>
</dbReference>
<keyword evidence="1" id="KW-1133">Transmembrane helix</keyword>
<dbReference type="Proteomes" id="UP001155059">
    <property type="component" value="Unassembled WGS sequence"/>
</dbReference>
<proteinExistence type="predicted"/>
<organism evidence="2 3">
    <name type="scientific">Pseudomonas morbosilactucae</name>
    <dbReference type="NCBI Taxonomy" id="2938197"/>
    <lineage>
        <taxon>Bacteria</taxon>
        <taxon>Pseudomonadati</taxon>
        <taxon>Pseudomonadota</taxon>
        <taxon>Gammaproteobacteria</taxon>
        <taxon>Pseudomonadales</taxon>
        <taxon>Pseudomonadaceae</taxon>
        <taxon>Pseudomonas</taxon>
    </lineage>
</organism>
<evidence type="ECO:0000256" key="1">
    <source>
        <dbReference type="SAM" id="Phobius"/>
    </source>
</evidence>
<keyword evidence="1" id="KW-0812">Transmembrane</keyword>
<reference evidence="2 3" key="1">
    <citation type="journal article" date="2022" name="Int. J. Syst. Evol. Microbiol.">
        <title>Pseudomonas aegrilactucae sp. nov. and Pseudomonas morbosilactucae sp. nov., pathogens causing bacterial rot of lettuce in Japan.</title>
        <authorList>
            <person name="Sawada H."/>
            <person name="Fujikawa T."/>
            <person name="Satou M."/>
        </authorList>
    </citation>
    <scope>NUCLEOTIDE SEQUENCE [LARGE SCALE GENOMIC DNA]</scope>
    <source>
        <strain evidence="2 3">MAFF 302030</strain>
    </source>
</reference>
<sequence length="132" mass="14887">MPVTPAAFFFRLLRRLLSALVLMALGAVLMAGWLRFFDPSGFQMMRTTEALRIYGPQDDGVDYRLPAGTVLYFDQAFAEGHVRYRAYFNHKGPIAHESVEMKPEYGGRLFAPLWLETLTDDSDASPSVTTPH</sequence>
<feature type="transmembrane region" description="Helical" evidence="1">
    <location>
        <begin position="16"/>
        <end position="37"/>
    </location>
</feature>
<name>A0A9X1YVL8_9PSED</name>
<gene>
    <name evidence="2" type="ORF">M1B34_11935</name>
</gene>
<accession>A0A9X1YVL8</accession>
<evidence type="ECO:0000313" key="3">
    <source>
        <dbReference type="Proteomes" id="UP001155059"/>
    </source>
</evidence>
<dbReference type="EMBL" id="JALQCW010000025">
    <property type="protein sequence ID" value="MCK9798416.1"/>
    <property type="molecule type" value="Genomic_DNA"/>
</dbReference>
<evidence type="ECO:0000313" key="2">
    <source>
        <dbReference type="EMBL" id="MCK9798416.1"/>
    </source>
</evidence>
<comment type="caution">
    <text evidence="2">The sequence shown here is derived from an EMBL/GenBank/DDBJ whole genome shotgun (WGS) entry which is preliminary data.</text>
</comment>